<keyword evidence="1" id="KW-0446">Lipid-binding</keyword>
<dbReference type="PANTHER" id="PTHR33434:SF2">
    <property type="entry name" value="FATTY ACID-BINDING PROTEIN TM_1468"/>
    <property type="match status" value="1"/>
</dbReference>
<dbReference type="PANTHER" id="PTHR33434">
    <property type="entry name" value="DEGV DOMAIN-CONTAINING PROTEIN DR_1986-RELATED"/>
    <property type="match status" value="1"/>
</dbReference>
<sequence>MNEIMLLTDTASDLNESVIKEFNITRIPFYVSFNQVDYFKEITEISIQDFYKKMREDKVFPKTSLPSINDYLEVFTPLIEAGKSIICVCLSGHFSGSYSSAVNAKELILENYPNAQIAIINSLNATGGQGLLVTEIGRMIADGLEFDQILSLTDKLIEKARIFFFVDTLDYLEHGGRIGKASALLGTMLNVKPILYLEKGQLFPLAKVRGKKKAIAKIIDAAREYVGASPENYNYIVGHADNIEDASNILQAAKDAIPAYIPDEYFFIGVTIGVNTGPDACGICVIPKYETLM</sequence>
<evidence type="ECO:0000313" key="3">
    <source>
        <dbReference type="Proteomes" id="UP000655830"/>
    </source>
</evidence>
<dbReference type="InterPro" id="IPR050270">
    <property type="entry name" value="DegV_domain_contain"/>
</dbReference>
<protein>
    <submittedName>
        <fullName evidence="2">DegV family protein</fullName>
    </submittedName>
</protein>
<dbReference type="Gene3D" id="3.40.50.10170">
    <property type="match status" value="1"/>
</dbReference>
<dbReference type="GO" id="GO:0008289">
    <property type="term" value="F:lipid binding"/>
    <property type="evidence" value="ECO:0007669"/>
    <property type="project" value="UniProtKB-KW"/>
</dbReference>
<gene>
    <name evidence="2" type="ORF">H8718_01360</name>
</gene>
<dbReference type="NCBIfam" id="TIGR00762">
    <property type="entry name" value="DegV"/>
    <property type="match status" value="1"/>
</dbReference>
<evidence type="ECO:0000256" key="1">
    <source>
        <dbReference type="ARBA" id="ARBA00023121"/>
    </source>
</evidence>
<proteinExistence type="predicted"/>
<name>A0A926ED75_9FIRM</name>
<dbReference type="Pfam" id="PF02645">
    <property type="entry name" value="DegV"/>
    <property type="match status" value="1"/>
</dbReference>
<dbReference type="InterPro" id="IPR003797">
    <property type="entry name" value="DegV"/>
</dbReference>
<dbReference type="Proteomes" id="UP000655830">
    <property type="component" value="Unassembled WGS sequence"/>
</dbReference>
<organism evidence="2 3">
    <name type="scientific">Zhenhengia yiwuensis</name>
    <dbReference type="NCBI Taxonomy" id="2763666"/>
    <lineage>
        <taxon>Bacteria</taxon>
        <taxon>Bacillati</taxon>
        <taxon>Bacillota</taxon>
        <taxon>Clostridia</taxon>
        <taxon>Lachnospirales</taxon>
        <taxon>Lachnospiraceae</taxon>
        <taxon>Zhenhengia</taxon>
    </lineage>
</organism>
<dbReference type="EMBL" id="JACRSY010000002">
    <property type="protein sequence ID" value="MBC8578188.1"/>
    <property type="molecule type" value="Genomic_DNA"/>
</dbReference>
<evidence type="ECO:0000313" key="2">
    <source>
        <dbReference type="EMBL" id="MBC8578188.1"/>
    </source>
</evidence>
<dbReference type="InterPro" id="IPR043168">
    <property type="entry name" value="DegV_C"/>
</dbReference>
<dbReference type="Gene3D" id="3.30.1180.10">
    <property type="match status" value="1"/>
</dbReference>
<dbReference type="AlphaFoldDB" id="A0A926ED75"/>
<comment type="caution">
    <text evidence="2">The sequence shown here is derived from an EMBL/GenBank/DDBJ whole genome shotgun (WGS) entry which is preliminary data.</text>
</comment>
<dbReference type="PROSITE" id="PS51482">
    <property type="entry name" value="DEGV"/>
    <property type="match status" value="1"/>
</dbReference>
<dbReference type="SUPFAM" id="SSF82549">
    <property type="entry name" value="DAK1/DegV-like"/>
    <property type="match status" value="1"/>
</dbReference>
<accession>A0A926ED75</accession>
<reference evidence="2" key="1">
    <citation type="submission" date="2020-08" db="EMBL/GenBank/DDBJ databases">
        <title>Genome public.</title>
        <authorList>
            <person name="Liu C."/>
            <person name="Sun Q."/>
        </authorList>
    </citation>
    <scope>NUCLEOTIDE SEQUENCE</scope>
    <source>
        <strain evidence="2">NSJ-12</strain>
    </source>
</reference>
<keyword evidence="3" id="KW-1185">Reference proteome</keyword>
<dbReference type="RefSeq" id="WP_177669201.1">
    <property type="nucleotide sequence ID" value="NZ_JACRSY010000002.1"/>
</dbReference>